<dbReference type="InterPro" id="IPR027417">
    <property type="entry name" value="P-loop_NTPase"/>
</dbReference>
<dbReference type="EC" id="2.7.1.25" evidence="4"/>
<dbReference type="PANTHER" id="PTHR42700">
    <property type="entry name" value="SULFATE ADENYLYLTRANSFERASE"/>
    <property type="match status" value="1"/>
</dbReference>
<keyword evidence="1 4" id="KW-0808">Transferase</keyword>
<dbReference type="KEGG" id="rci:RRC41"/>
<dbReference type="GO" id="GO:0004020">
    <property type="term" value="F:adenylylsulfate kinase activity"/>
    <property type="evidence" value="ECO:0007669"/>
    <property type="project" value="UniProtKB-EC"/>
</dbReference>
<gene>
    <name evidence="4" type="primary">cysC</name>
    <name evidence="4" type="ORF">RRC41</name>
</gene>
<feature type="region of interest" description="Disordered" evidence="2">
    <location>
        <begin position="121"/>
        <end position="142"/>
    </location>
</feature>
<dbReference type="PANTHER" id="PTHR42700:SF1">
    <property type="entry name" value="SULFATE ADENYLYLTRANSFERASE"/>
    <property type="match status" value="1"/>
</dbReference>
<dbReference type="OrthoDB" id="28808at2157"/>
<keyword evidence="5" id="KW-1185">Reference proteome</keyword>
<feature type="domain" description="APS kinase" evidence="3">
    <location>
        <begin position="3"/>
        <end position="157"/>
    </location>
</feature>
<dbReference type="GO" id="GO:0004781">
    <property type="term" value="F:sulfate adenylyltransferase (ATP) activity"/>
    <property type="evidence" value="ECO:0007669"/>
    <property type="project" value="TreeGrafter"/>
</dbReference>
<accession>Q0W1B7</accession>
<dbReference type="AlphaFoldDB" id="Q0W1B7"/>
<dbReference type="RefSeq" id="WP_012034763.1">
    <property type="nucleotide sequence ID" value="NC_009464.1"/>
</dbReference>
<sequence>MAWAVWFTGLPGSGKTTVAREAEKQLTAAGIRVRRLELDQIRKVITPEPEYTEEERRIVYAALAYMAKLLTEENINVLIDATGNLRQYRDVARSLIPAYAEVYVRCPLDISMEREARRRAGHAPRGIYEKGKTGQSQTVPGLNVPYEEPLEPIITVDTSKMSPEESGKKAAGAILKKFGGSHG</sequence>
<organism evidence="4 5">
    <name type="scientific">Methanocella arvoryzae (strain DSM 22066 / NBRC 105507 / MRE50)</name>
    <dbReference type="NCBI Taxonomy" id="351160"/>
    <lineage>
        <taxon>Archaea</taxon>
        <taxon>Methanobacteriati</taxon>
        <taxon>Methanobacteriota</taxon>
        <taxon>Stenosarchaea group</taxon>
        <taxon>Methanomicrobia</taxon>
        <taxon>Methanocellales</taxon>
        <taxon>Methanocellaceae</taxon>
        <taxon>Methanocella</taxon>
    </lineage>
</organism>
<dbReference type="GO" id="GO:0005737">
    <property type="term" value="C:cytoplasm"/>
    <property type="evidence" value="ECO:0007669"/>
    <property type="project" value="TreeGrafter"/>
</dbReference>
<dbReference type="eggNOG" id="arCOG01040">
    <property type="taxonomic scope" value="Archaea"/>
</dbReference>
<evidence type="ECO:0000313" key="5">
    <source>
        <dbReference type="Proteomes" id="UP000000663"/>
    </source>
</evidence>
<dbReference type="EMBL" id="AM114193">
    <property type="protein sequence ID" value="CAJ37826.1"/>
    <property type="molecule type" value="Genomic_DNA"/>
</dbReference>
<dbReference type="InterPro" id="IPR050512">
    <property type="entry name" value="Sulf_AdTrans/APS_kinase"/>
</dbReference>
<reference evidence="4 5" key="1">
    <citation type="journal article" date="2006" name="Science">
        <title>Genome of rice cluster I archaea -- the key methane producers in the rice rhizosphere.</title>
        <authorList>
            <person name="Erkel C."/>
            <person name="Kube M."/>
            <person name="Reinhardt R."/>
            <person name="Liesack W."/>
        </authorList>
    </citation>
    <scope>NUCLEOTIDE SEQUENCE [LARGE SCALE GENOMIC DNA]</scope>
    <source>
        <strain evidence="5">DSM 22066 / NBRC 105507 / MRE50</strain>
    </source>
</reference>
<dbReference type="SUPFAM" id="SSF52540">
    <property type="entry name" value="P-loop containing nucleoside triphosphate hydrolases"/>
    <property type="match status" value="1"/>
</dbReference>
<feature type="region of interest" description="Disordered" evidence="2">
    <location>
        <begin position="159"/>
        <end position="183"/>
    </location>
</feature>
<dbReference type="Gene3D" id="3.40.50.300">
    <property type="entry name" value="P-loop containing nucleotide triphosphate hydrolases"/>
    <property type="match status" value="1"/>
</dbReference>
<dbReference type="Pfam" id="PF01583">
    <property type="entry name" value="APS_kinase"/>
    <property type="match status" value="1"/>
</dbReference>
<evidence type="ECO:0000259" key="3">
    <source>
        <dbReference type="Pfam" id="PF01583"/>
    </source>
</evidence>
<keyword evidence="4" id="KW-0418">Kinase</keyword>
<dbReference type="InterPro" id="IPR059117">
    <property type="entry name" value="APS_kinase_dom"/>
</dbReference>
<dbReference type="Proteomes" id="UP000000663">
    <property type="component" value="Chromosome"/>
</dbReference>
<evidence type="ECO:0000313" key="4">
    <source>
        <dbReference type="EMBL" id="CAJ37826.1"/>
    </source>
</evidence>
<dbReference type="GeneID" id="5144108"/>
<protein>
    <submittedName>
        <fullName evidence="4">Adenylylsulfate kinase (APS kinase)</fullName>
        <ecNumber evidence="4">2.7.1.25</ecNumber>
    </submittedName>
</protein>
<dbReference type="GO" id="GO:0010134">
    <property type="term" value="P:sulfate assimilation via adenylyl sulfate reduction"/>
    <property type="evidence" value="ECO:0007669"/>
    <property type="project" value="TreeGrafter"/>
</dbReference>
<evidence type="ECO:0000256" key="2">
    <source>
        <dbReference type="SAM" id="MobiDB-lite"/>
    </source>
</evidence>
<proteinExistence type="predicted"/>
<dbReference type="STRING" id="351160.RRC41"/>
<dbReference type="PATRIC" id="fig|351160.9.peg.456"/>
<name>Q0W1B7_METAR</name>
<dbReference type="GO" id="GO:0019379">
    <property type="term" value="P:sulfate assimilation, phosphoadenylyl sulfate reduction by phosphoadenylyl-sulfate reductase (thioredoxin)"/>
    <property type="evidence" value="ECO:0007669"/>
    <property type="project" value="TreeGrafter"/>
</dbReference>
<evidence type="ECO:0000256" key="1">
    <source>
        <dbReference type="ARBA" id="ARBA00022679"/>
    </source>
</evidence>